<keyword evidence="1" id="KW-0812">Transmembrane</keyword>
<proteinExistence type="predicted"/>
<comment type="caution">
    <text evidence="2">The sequence shown here is derived from an EMBL/GenBank/DDBJ whole genome shotgun (WGS) entry which is preliminary data.</text>
</comment>
<keyword evidence="1" id="KW-0472">Membrane</keyword>
<sequence length="32" mass="3402">PKTAGHRWAPVFGGLLLASGAALLWRARRNSA</sequence>
<organism evidence="2 3">
    <name type="scientific">Streptomyces hyaluromycini</name>
    <dbReference type="NCBI Taxonomy" id="1377993"/>
    <lineage>
        <taxon>Bacteria</taxon>
        <taxon>Bacillati</taxon>
        <taxon>Actinomycetota</taxon>
        <taxon>Actinomycetes</taxon>
        <taxon>Kitasatosporales</taxon>
        <taxon>Streptomycetaceae</taxon>
        <taxon>Streptomyces</taxon>
    </lineage>
</organism>
<feature type="non-terminal residue" evidence="2">
    <location>
        <position position="1"/>
    </location>
</feature>
<feature type="transmembrane region" description="Helical" evidence="1">
    <location>
        <begin position="6"/>
        <end position="25"/>
    </location>
</feature>
<evidence type="ECO:0000256" key="1">
    <source>
        <dbReference type="SAM" id="Phobius"/>
    </source>
</evidence>
<keyword evidence="3" id="KW-1185">Reference proteome</keyword>
<gene>
    <name evidence="2" type="ORF">ABT404_21480</name>
</gene>
<dbReference type="NCBIfam" id="TIGR01167">
    <property type="entry name" value="LPXTG_anchor"/>
    <property type="match status" value="1"/>
</dbReference>
<accession>A0ABV1WZ64</accession>
<keyword evidence="1" id="KW-1133">Transmembrane helix</keyword>
<protein>
    <submittedName>
        <fullName evidence="2">LPXTG cell wall anchor domain-containing protein</fullName>
    </submittedName>
</protein>
<evidence type="ECO:0000313" key="3">
    <source>
        <dbReference type="Proteomes" id="UP001474181"/>
    </source>
</evidence>
<name>A0ABV1WZ64_9ACTN</name>
<dbReference type="EMBL" id="JBEPEK010000151">
    <property type="protein sequence ID" value="MER7182025.1"/>
    <property type="molecule type" value="Genomic_DNA"/>
</dbReference>
<dbReference type="Proteomes" id="UP001474181">
    <property type="component" value="Unassembled WGS sequence"/>
</dbReference>
<evidence type="ECO:0000313" key="2">
    <source>
        <dbReference type="EMBL" id="MER7182025.1"/>
    </source>
</evidence>
<dbReference type="RefSeq" id="WP_350783157.1">
    <property type="nucleotide sequence ID" value="NZ_JBEPEK010000151.1"/>
</dbReference>
<reference evidence="2 3" key="1">
    <citation type="submission" date="2024-06" db="EMBL/GenBank/DDBJ databases">
        <title>The Natural Products Discovery Center: Release of the First 8490 Sequenced Strains for Exploring Actinobacteria Biosynthetic Diversity.</title>
        <authorList>
            <person name="Kalkreuter E."/>
            <person name="Kautsar S.A."/>
            <person name="Yang D."/>
            <person name="Bader C.D."/>
            <person name="Teijaro C.N."/>
            <person name="Fluegel L."/>
            <person name="Davis C.M."/>
            <person name="Simpson J.R."/>
            <person name="Lauterbach L."/>
            <person name="Steele A.D."/>
            <person name="Gui C."/>
            <person name="Meng S."/>
            <person name="Li G."/>
            <person name="Viehrig K."/>
            <person name="Ye F."/>
            <person name="Su P."/>
            <person name="Kiefer A.F."/>
            <person name="Nichols A."/>
            <person name="Cepeda A.J."/>
            <person name="Yan W."/>
            <person name="Fan B."/>
            <person name="Jiang Y."/>
            <person name="Adhikari A."/>
            <person name="Zheng C.-J."/>
            <person name="Schuster L."/>
            <person name="Cowan T.M."/>
            <person name="Smanski M.J."/>
            <person name="Chevrette M.G."/>
            <person name="De Carvalho L.P.S."/>
            <person name="Shen B."/>
        </authorList>
    </citation>
    <scope>NUCLEOTIDE SEQUENCE [LARGE SCALE GENOMIC DNA]</scope>
    <source>
        <strain evidence="2 3">NPDC000234</strain>
    </source>
</reference>